<name>K4C0A7_SOLLC</name>
<sequence>MATAPEGGKLIIIAIDLDRDAYEMEFPIIKKANIEHKINFIQSS</sequence>
<proteinExistence type="predicted"/>
<evidence type="ECO:0000256" key="1">
    <source>
        <dbReference type="ARBA" id="ARBA00022603"/>
    </source>
</evidence>
<dbReference type="Pfam" id="PF01596">
    <property type="entry name" value="Methyltransf_3"/>
    <property type="match status" value="1"/>
</dbReference>
<dbReference type="InParanoid" id="K4C0A7"/>
<dbReference type="EnsemblPlants" id="Solyc05g041260.1.1">
    <property type="protein sequence ID" value="Solyc05g041260.1.1"/>
    <property type="gene ID" value="Solyc05g041260.1"/>
</dbReference>
<dbReference type="AlphaFoldDB" id="K4C0A7"/>
<dbReference type="GO" id="GO:0008171">
    <property type="term" value="F:O-methyltransferase activity"/>
    <property type="evidence" value="ECO:0007669"/>
    <property type="project" value="InterPro"/>
</dbReference>
<dbReference type="InterPro" id="IPR002935">
    <property type="entry name" value="SAM_O-MeTrfase"/>
</dbReference>
<evidence type="ECO:0000313" key="4">
    <source>
        <dbReference type="EnsemblPlants" id="Solyc05g041260.1.1"/>
    </source>
</evidence>
<evidence type="ECO:0008006" key="6">
    <source>
        <dbReference type="Google" id="ProtNLM"/>
    </source>
</evidence>
<evidence type="ECO:0000313" key="5">
    <source>
        <dbReference type="Proteomes" id="UP000004994"/>
    </source>
</evidence>
<dbReference type="Proteomes" id="UP000004994">
    <property type="component" value="Chromosome 5"/>
</dbReference>
<evidence type="ECO:0000256" key="2">
    <source>
        <dbReference type="ARBA" id="ARBA00022679"/>
    </source>
</evidence>
<dbReference type="SMR" id="K4C0A7"/>
<reference evidence="4" key="1">
    <citation type="journal article" date="2012" name="Nature">
        <title>The tomato genome sequence provides insights into fleshy fruit evolution.</title>
        <authorList>
            <consortium name="Tomato Genome Consortium"/>
        </authorList>
    </citation>
    <scope>NUCLEOTIDE SEQUENCE [LARGE SCALE GENOMIC DNA]</scope>
    <source>
        <strain evidence="4">cv. Heinz 1706</strain>
    </source>
</reference>
<dbReference type="PaxDb" id="4081-Solyc05g041260.1.1"/>
<reference evidence="4" key="2">
    <citation type="submission" date="2015-06" db="UniProtKB">
        <authorList>
            <consortium name="EnsemblPlants"/>
        </authorList>
    </citation>
    <scope>IDENTIFICATION</scope>
    <source>
        <strain evidence="4">cv. Heinz 1706</strain>
    </source>
</reference>
<protein>
    <recommendedName>
        <fullName evidence="6">Caffeoyl-CoA O-methyltransferase</fullName>
    </recommendedName>
</protein>
<organism evidence="4">
    <name type="scientific">Solanum lycopersicum</name>
    <name type="common">Tomato</name>
    <name type="synonym">Lycopersicon esculentum</name>
    <dbReference type="NCBI Taxonomy" id="4081"/>
    <lineage>
        <taxon>Eukaryota</taxon>
        <taxon>Viridiplantae</taxon>
        <taxon>Streptophyta</taxon>
        <taxon>Embryophyta</taxon>
        <taxon>Tracheophyta</taxon>
        <taxon>Spermatophyta</taxon>
        <taxon>Magnoliopsida</taxon>
        <taxon>eudicotyledons</taxon>
        <taxon>Gunneridae</taxon>
        <taxon>Pentapetalae</taxon>
        <taxon>asterids</taxon>
        <taxon>lamiids</taxon>
        <taxon>Solanales</taxon>
        <taxon>Solanaceae</taxon>
        <taxon>Solanoideae</taxon>
        <taxon>Solaneae</taxon>
        <taxon>Solanum</taxon>
        <taxon>Solanum subgen. Lycopersicon</taxon>
    </lineage>
</organism>
<dbReference type="HOGENOM" id="CLU_3225618_0_0_1"/>
<keyword evidence="3" id="KW-0949">S-adenosyl-L-methionine</keyword>
<accession>K4C0A7</accession>
<dbReference type="PhylomeDB" id="K4C0A7"/>
<dbReference type="Gramene" id="Solyc05g041260.1.1">
    <property type="protein sequence ID" value="Solyc05g041260.1.1"/>
    <property type="gene ID" value="Solyc05g041260.1"/>
</dbReference>
<evidence type="ECO:0000256" key="3">
    <source>
        <dbReference type="ARBA" id="ARBA00022691"/>
    </source>
</evidence>
<keyword evidence="2" id="KW-0808">Transferase</keyword>
<dbReference type="STRING" id="4081.K4C0A7"/>
<dbReference type="GO" id="GO:0032259">
    <property type="term" value="P:methylation"/>
    <property type="evidence" value="ECO:0007669"/>
    <property type="project" value="UniProtKB-KW"/>
</dbReference>
<keyword evidence="5" id="KW-1185">Reference proteome</keyword>
<keyword evidence="1" id="KW-0489">Methyltransferase</keyword>